<evidence type="ECO:0000256" key="1">
    <source>
        <dbReference type="SAM" id="Phobius"/>
    </source>
</evidence>
<gene>
    <name evidence="2" type="primary">traL</name>
    <name evidence="2" type="ORF">ACFPB0_13690</name>
</gene>
<feature type="transmembrane region" description="Helical" evidence="1">
    <location>
        <begin position="16"/>
        <end position="46"/>
    </location>
</feature>
<dbReference type="NCBIfam" id="TIGR02762">
    <property type="entry name" value="TraL_TIGR"/>
    <property type="match status" value="1"/>
</dbReference>
<dbReference type="InterPro" id="IPR009838">
    <property type="entry name" value="T4SS_TraL"/>
</dbReference>
<keyword evidence="1" id="KW-0812">Transmembrane</keyword>
<name>A0ABV9NFH2_9PROT</name>
<dbReference type="Proteomes" id="UP001596024">
    <property type="component" value="Unassembled WGS sequence"/>
</dbReference>
<keyword evidence="1" id="KW-1133">Transmembrane helix</keyword>
<proteinExistence type="predicted"/>
<keyword evidence="3" id="KW-1185">Reference proteome</keyword>
<organism evidence="2 3">
    <name type="scientific">Glycocaulis abyssi</name>
    <dbReference type="NCBI Taxonomy" id="1433403"/>
    <lineage>
        <taxon>Bacteria</taxon>
        <taxon>Pseudomonadati</taxon>
        <taxon>Pseudomonadota</taxon>
        <taxon>Alphaproteobacteria</taxon>
        <taxon>Maricaulales</taxon>
        <taxon>Maricaulaceae</taxon>
        <taxon>Glycocaulis</taxon>
    </lineage>
</organism>
<accession>A0ABV9NFH2</accession>
<dbReference type="RefSeq" id="WP_382437075.1">
    <property type="nucleotide sequence ID" value="NZ_JBHSGQ010000010.1"/>
</dbReference>
<reference evidence="3" key="1">
    <citation type="journal article" date="2019" name="Int. J. Syst. Evol. Microbiol.">
        <title>The Global Catalogue of Microorganisms (GCM) 10K type strain sequencing project: providing services to taxonomists for standard genome sequencing and annotation.</title>
        <authorList>
            <consortium name="The Broad Institute Genomics Platform"/>
            <consortium name="The Broad Institute Genome Sequencing Center for Infectious Disease"/>
            <person name="Wu L."/>
            <person name="Ma J."/>
        </authorList>
    </citation>
    <scope>NUCLEOTIDE SEQUENCE [LARGE SCALE GENOMIC DNA]</scope>
    <source>
        <strain evidence="3">CCUG 62981</strain>
    </source>
</reference>
<evidence type="ECO:0000313" key="3">
    <source>
        <dbReference type="Proteomes" id="UP001596024"/>
    </source>
</evidence>
<keyword evidence="1" id="KW-0472">Membrane</keyword>
<evidence type="ECO:0000313" key="2">
    <source>
        <dbReference type="EMBL" id="MFC4726344.1"/>
    </source>
</evidence>
<sequence>MLDEPDRFLIFTIDEFLLLAGCLVIGFGFGMPITGIVTFVVSWNVWKRAKRGLSIRNLIASLYWVLPAHMVRLRRSPDSVIREWVG</sequence>
<dbReference type="Pfam" id="PF07178">
    <property type="entry name" value="TraL"/>
    <property type="match status" value="1"/>
</dbReference>
<comment type="caution">
    <text evidence="2">The sequence shown here is derived from an EMBL/GenBank/DDBJ whole genome shotgun (WGS) entry which is preliminary data.</text>
</comment>
<protein>
    <submittedName>
        <fullName evidence="2">Type IV conjugative transfer system protein TraL</fullName>
    </submittedName>
</protein>
<dbReference type="EMBL" id="JBHSGQ010000010">
    <property type="protein sequence ID" value="MFC4726344.1"/>
    <property type="molecule type" value="Genomic_DNA"/>
</dbReference>